<dbReference type="InterPro" id="IPR050463">
    <property type="entry name" value="Gfo/Idh/MocA_oxidrdct_glycsds"/>
</dbReference>
<dbReference type="PATRIC" id="fig|92835.4.peg.584"/>
<evidence type="ECO:0000313" key="5">
    <source>
        <dbReference type="EMBL" id="KJL44238.1"/>
    </source>
</evidence>
<dbReference type="EC" id="1.1.1.292" evidence="5"/>
<dbReference type="OrthoDB" id="9815825at2"/>
<feature type="domain" description="GFO/IDH/MocA-like oxidoreductase" evidence="4">
    <location>
        <begin position="142"/>
        <end position="271"/>
    </location>
</feature>
<dbReference type="Gene3D" id="3.40.50.720">
    <property type="entry name" value="NAD(P)-binding Rossmann-like Domain"/>
    <property type="match status" value="1"/>
</dbReference>
<proteinExistence type="predicted"/>
<evidence type="ECO:0000259" key="3">
    <source>
        <dbReference type="Pfam" id="PF01408"/>
    </source>
</evidence>
<dbReference type="Gene3D" id="3.30.360.10">
    <property type="entry name" value="Dihydrodipicolinate Reductase, domain 2"/>
    <property type="match status" value="1"/>
</dbReference>
<comment type="caution">
    <text evidence="5">The sequence shown here is derived from an EMBL/GenBank/DDBJ whole genome shotgun (WGS) entry which is preliminary data.</text>
</comment>
<feature type="domain" description="Gfo/Idh/MocA-like oxidoreductase N-terminal" evidence="3">
    <location>
        <begin position="11"/>
        <end position="126"/>
    </location>
</feature>
<dbReference type="PANTHER" id="PTHR43818:SF11">
    <property type="entry name" value="BCDNA.GH03377"/>
    <property type="match status" value="1"/>
</dbReference>
<keyword evidence="2" id="KW-0520">NAD</keyword>
<reference evidence="5 6" key="1">
    <citation type="submission" date="2015-02" db="EMBL/GenBank/DDBJ databases">
        <title>Draft genome sequences of ten Microbacterium spp. with emphasis on heavy metal contaminated environments.</title>
        <authorList>
            <person name="Corretto E."/>
        </authorList>
    </citation>
    <scope>NUCLEOTIDE SEQUENCE [LARGE SCALE GENOMIC DNA]</scope>
    <source>
        <strain evidence="5 6">DSM 12510</strain>
    </source>
</reference>
<dbReference type="InterPro" id="IPR000683">
    <property type="entry name" value="Gfo/Idh/MocA-like_OxRdtase_N"/>
</dbReference>
<dbReference type="SUPFAM" id="SSF51735">
    <property type="entry name" value="NAD(P)-binding Rossmann-fold domains"/>
    <property type="match status" value="1"/>
</dbReference>
<dbReference type="RefSeq" id="WP_045274571.1">
    <property type="nucleotide sequence ID" value="NZ_BAAAUP010000003.1"/>
</dbReference>
<dbReference type="Pfam" id="PF01408">
    <property type="entry name" value="GFO_IDH_MocA"/>
    <property type="match status" value="1"/>
</dbReference>
<dbReference type="Proteomes" id="UP000033956">
    <property type="component" value="Unassembled WGS sequence"/>
</dbReference>
<protein>
    <submittedName>
        <fullName evidence="5">1,5-anhydro-D-fructose reductase</fullName>
        <ecNumber evidence="5">1.1.1.292</ecNumber>
    </submittedName>
</protein>
<evidence type="ECO:0000256" key="2">
    <source>
        <dbReference type="ARBA" id="ARBA00023027"/>
    </source>
</evidence>
<evidence type="ECO:0000256" key="1">
    <source>
        <dbReference type="ARBA" id="ARBA00023002"/>
    </source>
</evidence>
<dbReference type="EMBL" id="JYIZ01000032">
    <property type="protein sequence ID" value="KJL44238.1"/>
    <property type="molecule type" value="Genomic_DNA"/>
</dbReference>
<keyword evidence="6" id="KW-1185">Reference proteome</keyword>
<sequence length="349" mass="36689">MTTDAAGTNPLRIGVVGAGGNTRLHHIPKLQAIAGVEVVAVANRSAASARAVAEEFGIPRIAEHWTDVTSAPDVDAVVVGTWPDHHARVSIAALEAGKHVLCEARLARDVAEARAMVAAADARPDLVAQVVPAPFTLALDATVRRLIDDGFLGDLVSIEVVERGGFADRAAARTWRQTTEFSGVNIMSLGIWYEAVLRWVGPADRVTALGATTVPQRPAAGGGVEVVDVPDHLDVLAALTGGAHLSMHLSQATGLGPQNAVHLFGTDGTLRIADGVLSGGRRGDAALAAIDVPPAEAIGWRVEQEFVGAIRGNERIRRTTFADGLAYMTFTEAVGRSIRDRRTVTLDEL</sequence>
<dbReference type="PANTHER" id="PTHR43818">
    <property type="entry name" value="BCDNA.GH03377"/>
    <property type="match status" value="1"/>
</dbReference>
<dbReference type="InterPro" id="IPR036291">
    <property type="entry name" value="NAD(P)-bd_dom_sf"/>
</dbReference>
<dbReference type="GO" id="GO:0033712">
    <property type="term" value="F:1,5-anhydro-D-fructose reductase (1,5-anhydro-D-mannitol-forming) activity"/>
    <property type="evidence" value="ECO:0007669"/>
    <property type="project" value="UniProtKB-EC"/>
</dbReference>
<dbReference type="Pfam" id="PF22725">
    <property type="entry name" value="GFO_IDH_MocA_C3"/>
    <property type="match status" value="1"/>
</dbReference>
<dbReference type="AlphaFoldDB" id="A0A0M2HHI3"/>
<dbReference type="STRING" id="92835.RS81_00568"/>
<evidence type="ECO:0000259" key="4">
    <source>
        <dbReference type="Pfam" id="PF22725"/>
    </source>
</evidence>
<evidence type="ECO:0000313" key="6">
    <source>
        <dbReference type="Proteomes" id="UP000033956"/>
    </source>
</evidence>
<gene>
    <name evidence="5" type="primary">afr_2</name>
    <name evidence="5" type="ORF">RS81_00568</name>
</gene>
<keyword evidence="1 5" id="KW-0560">Oxidoreductase</keyword>
<accession>A0A0M2HHI3</accession>
<dbReference type="SUPFAM" id="SSF55347">
    <property type="entry name" value="Glyceraldehyde-3-phosphate dehydrogenase-like, C-terminal domain"/>
    <property type="match status" value="1"/>
</dbReference>
<dbReference type="InterPro" id="IPR055170">
    <property type="entry name" value="GFO_IDH_MocA-like_dom"/>
</dbReference>
<dbReference type="GO" id="GO:0000166">
    <property type="term" value="F:nucleotide binding"/>
    <property type="evidence" value="ECO:0007669"/>
    <property type="project" value="InterPro"/>
</dbReference>
<organism evidence="5 6">
    <name type="scientific">Microbacterium terrae</name>
    <dbReference type="NCBI Taxonomy" id="69369"/>
    <lineage>
        <taxon>Bacteria</taxon>
        <taxon>Bacillati</taxon>
        <taxon>Actinomycetota</taxon>
        <taxon>Actinomycetes</taxon>
        <taxon>Micrococcales</taxon>
        <taxon>Microbacteriaceae</taxon>
        <taxon>Microbacterium</taxon>
    </lineage>
</organism>
<name>A0A0M2HHI3_9MICO</name>